<organism evidence="2 3">
    <name type="scientific">Sphingomonas limnosediminicola</name>
    <dbReference type="NCBI Taxonomy" id="940133"/>
    <lineage>
        <taxon>Bacteria</taxon>
        <taxon>Pseudomonadati</taxon>
        <taxon>Pseudomonadota</taxon>
        <taxon>Alphaproteobacteria</taxon>
        <taxon>Sphingomonadales</taxon>
        <taxon>Sphingomonadaceae</taxon>
        <taxon>Sphingomonas</taxon>
    </lineage>
</organism>
<protein>
    <recommendedName>
        <fullName evidence="4">DUF4402 domain-containing protein</fullName>
    </recommendedName>
</protein>
<accession>A0ABP7LD75</accession>
<reference evidence="3" key="1">
    <citation type="journal article" date="2019" name="Int. J. Syst. Evol. Microbiol.">
        <title>The Global Catalogue of Microorganisms (GCM) 10K type strain sequencing project: providing services to taxonomists for standard genome sequencing and annotation.</title>
        <authorList>
            <consortium name="The Broad Institute Genomics Platform"/>
            <consortium name="The Broad Institute Genome Sequencing Center for Infectious Disease"/>
            <person name="Wu L."/>
            <person name="Ma J."/>
        </authorList>
    </citation>
    <scope>NUCLEOTIDE SEQUENCE [LARGE SCALE GENOMIC DNA]</scope>
    <source>
        <strain evidence="3">JCM 17543</strain>
    </source>
</reference>
<proteinExistence type="predicted"/>
<evidence type="ECO:0000256" key="1">
    <source>
        <dbReference type="SAM" id="SignalP"/>
    </source>
</evidence>
<dbReference type="Proteomes" id="UP001500827">
    <property type="component" value="Unassembled WGS sequence"/>
</dbReference>
<evidence type="ECO:0000313" key="2">
    <source>
        <dbReference type="EMBL" id="GAA3899625.1"/>
    </source>
</evidence>
<comment type="caution">
    <text evidence="2">The sequence shown here is derived from an EMBL/GenBank/DDBJ whole genome shotgun (WGS) entry which is preliminary data.</text>
</comment>
<evidence type="ECO:0000313" key="3">
    <source>
        <dbReference type="Proteomes" id="UP001500827"/>
    </source>
</evidence>
<keyword evidence="3" id="KW-1185">Reference proteome</keyword>
<feature type="signal peptide" evidence="1">
    <location>
        <begin position="1"/>
        <end position="26"/>
    </location>
</feature>
<name>A0ABP7LD75_9SPHN</name>
<sequence length="173" mass="17113">MGIVMTRFLSTAVAAALALTGTTAQAASPSAQATGTARIYKPLTIQKTQDLDFGTIVLAGASFTGEIVRVNTSGPVTCGSGGGNLTCGGAPTPAKFHLVGSNNAAVTVTSPSFNLTGPSTLVVTPTSTTQTVNLGAAGLTTGIDVLLGGSITLASTTPDGVYTGTWTVTADYQ</sequence>
<dbReference type="Pfam" id="PF14352">
    <property type="entry name" value="DUF4402"/>
    <property type="match status" value="1"/>
</dbReference>
<gene>
    <name evidence="2" type="ORF">GCM10022276_18090</name>
</gene>
<evidence type="ECO:0008006" key="4">
    <source>
        <dbReference type="Google" id="ProtNLM"/>
    </source>
</evidence>
<dbReference type="EMBL" id="BAABBM010000001">
    <property type="protein sequence ID" value="GAA3899625.1"/>
    <property type="molecule type" value="Genomic_DNA"/>
</dbReference>
<dbReference type="InterPro" id="IPR025514">
    <property type="entry name" value="DUF4402"/>
</dbReference>
<feature type="chain" id="PRO_5046457402" description="DUF4402 domain-containing protein" evidence="1">
    <location>
        <begin position="27"/>
        <end position="173"/>
    </location>
</feature>
<keyword evidence="1" id="KW-0732">Signal</keyword>